<comment type="similarity">
    <text evidence="1">Belongs to the ABC transporter superfamily.</text>
</comment>
<evidence type="ECO:0000256" key="2">
    <source>
        <dbReference type="ARBA" id="ARBA00022448"/>
    </source>
</evidence>
<evidence type="ECO:0000259" key="5">
    <source>
        <dbReference type="PROSITE" id="PS50893"/>
    </source>
</evidence>
<dbReference type="GO" id="GO:0005524">
    <property type="term" value="F:ATP binding"/>
    <property type="evidence" value="ECO:0007669"/>
    <property type="project" value="UniProtKB-KW"/>
</dbReference>
<protein>
    <submittedName>
        <fullName evidence="6">ABC transporter</fullName>
    </submittedName>
</protein>
<name>A0A143BPU4_9BACT</name>
<dbReference type="SMART" id="SM00382">
    <property type="entry name" value="AAA"/>
    <property type="match status" value="1"/>
</dbReference>
<accession>A0A143BPU4</accession>
<dbReference type="eggNOG" id="COG1131">
    <property type="taxonomic scope" value="Bacteria"/>
</dbReference>
<reference evidence="6 7" key="2">
    <citation type="journal article" date="2016" name="Environ. Microbiol. Rep.">
        <title>Metagenomic evidence for the presence of phototrophic Gemmatimonadetes bacteria in diverse environments.</title>
        <authorList>
            <person name="Zeng Y."/>
            <person name="Baumbach J."/>
            <person name="Barbosa E.G."/>
            <person name="Azevedo V."/>
            <person name="Zhang C."/>
            <person name="Koblizek M."/>
        </authorList>
    </citation>
    <scope>NUCLEOTIDE SEQUENCE [LARGE SCALE GENOMIC DNA]</scope>
    <source>
        <strain evidence="6 7">AP64</strain>
    </source>
</reference>
<proteinExistence type="inferred from homology"/>
<dbReference type="AlphaFoldDB" id="A0A143BPU4"/>
<evidence type="ECO:0000313" key="6">
    <source>
        <dbReference type="EMBL" id="AMW06481.1"/>
    </source>
</evidence>
<feature type="domain" description="ABC transporter" evidence="5">
    <location>
        <begin position="11"/>
        <end position="237"/>
    </location>
</feature>
<dbReference type="GO" id="GO:0016887">
    <property type="term" value="F:ATP hydrolysis activity"/>
    <property type="evidence" value="ECO:0007669"/>
    <property type="project" value="InterPro"/>
</dbReference>
<dbReference type="OrthoDB" id="9781246at2"/>
<keyword evidence="2" id="KW-0813">Transport</keyword>
<evidence type="ECO:0000313" key="7">
    <source>
        <dbReference type="Proteomes" id="UP000076404"/>
    </source>
</evidence>
<dbReference type="InterPro" id="IPR003593">
    <property type="entry name" value="AAA+_ATPase"/>
</dbReference>
<dbReference type="Gene3D" id="3.40.50.300">
    <property type="entry name" value="P-loop containing nucleotide triphosphate hydrolases"/>
    <property type="match status" value="1"/>
</dbReference>
<evidence type="ECO:0000256" key="1">
    <source>
        <dbReference type="ARBA" id="ARBA00005417"/>
    </source>
</evidence>
<dbReference type="Pfam" id="PF00005">
    <property type="entry name" value="ABC_tran"/>
    <property type="match status" value="1"/>
</dbReference>
<dbReference type="InterPro" id="IPR027417">
    <property type="entry name" value="P-loop_NTPase"/>
</dbReference>
<dbReference type="SUPFAM" id="SSF52540">
    <property type="entry name" value="P-loop containing nucleoside triphosphate hydrolases"/>
    <property type="match status" value="1"/>
</dbReference>
<dbReference type="Proteomes" id="UP000076404">
    <property type="component" value="Chromosome"/>
</dbReference>
<dbReference type="InterPro" id="IPR003439">
    <property type="entry name" value="ABC_transporter-like_ATP-bd"/>
</dbReference>
<dbReference type="STRING" id="1379270.GEMMAAP_02085"/>
<evidence type="ECO:0000256" key="3">
    <source>
        <dbReference type="ARBA" id="ARBA00022741"/>
    </source>
</evidence>
<dbReference type="EMBL" id="CP011454">
    <property type="protein sequence ID" value="AMW06481.1"/>
    <property type="molecule type" value="Genomic_DNA"/>
</dbReference>
<dbReference type="PROSITE" id="PS50893">
    <property type="entry name" value="ABC_TRANSPORTER_2"/>
    <property type="match status" value="1"/>
</dbReference>
<gene>
    <name evidence="6" type="ORF">GEMMAAP_02085</name>
</gene>
<dbReference type="PANTHER" id="PTHR43335">
    <property type="entry name" value="ABC TRANSPORTER, ATP-BINDING PROTEIN"/>
    <property type="match status" value="1"/>
</dbReference>
<keyword evidence="4" id="KW-0067">ATP-binding</keyword>
<keyword evidence="3" id="KW-0547">Nucleotide-binding</keyword>
<keyword evidence="7" id="KW-1185">Reference proteome</keyword>
<dbReference type="CDD" id="cd03230">
    <property type="entry name" value="ABC_DR_subfamily_A"/>
    <property type="match status" value="1"/>
</dbReference>
<dbReference type="PANTHER" id="PTHR43335:SF11">
    <property type="entry name" value="ABC TRANSPORTER RELATED"/>
    <property type="match status" value="1"/>
</dbReference>
<dbReference type="KEGG" id="gph:GEMMAAP_02085"/>
<dbReference type="RefSeq" id="WP_026849234.1">
    <property type="nucleotide sequence ID" value="NZ_CP011454.1"/>
</dbReference>
<organism evidence="6 7">
    <name type="scientific">Gemmatimonas phototrophica</name>
    <dbReference type="NCBI Taxonomy" id="1379270"/>
    <lineage>
        <taxon>Bacteria</taxon>
        <taxon>Pseudomonadati</taxon>
        <taxon>Gemmatimonadota</taxon>
        <taxon>Gemmatimonadia</taxon>
        <taxon>Gemmatimonadales</taxon>
        <taxon>Gemmatimonadaceae</taxon>
        <taxon>Gemmatimonas</taxon>
    </lineage>
</organism>
<reference evidence="6 7" key="1">
    <citation type="journal article" date="2014" name="Proc. Natl. Acad. Sci. U.S.A.">
        <title>Functional type 2 photosynthetic reaction centers found in the rare bacterial phylum Gemmatimonadetes.</title>
        <authorList>
            <person name="Zeng Y."/>
            <person name="Feng F."/>
            <person name="Medova H."/>
            <person name="Dean J."/>
            <person name="Koblizek M."/>
        </authorList>
    </citation>
    <scope>NUCLEOTIDE SEQUENCE [LARGE SCALE GENOMIC DNA]</scope>
    <source>
        <strain evidence="6 7">AP64</strain>
    </source>
</reference>
<evidence type="ECO:0000256" key="4">
    <source>
        <dbReference type="ARBA" id="ARBA00022840"/>
    </source>
</evidence>
<sequence>MTAALSSSTPLVFEHVSHWYGDVVAVNDISAVVEPGITGLLGPNGAGKTTLLQLAAGLMRPSGGTVRVFGESPVKNPGIFRHVALVPEREALPGMLSARAFVEARATLLGLRDVHGAAKAALEMVEMDTVADRAVAGFSKGMKQRTKLAAALVQRPRLVLLDEPFNGLDPRQRLQMMQLLEARAAEGVAVLLSSHILEEIEGVASRILVMLSGRLAASGDHRTLRRMMTDRPHTVRIRASDVRTLAARLVAQPAVMGIDVEGTDAMHVRTTDYTAFSRLLVRAAQGDTSSGAANAAPITLYDVQPTDESLEHVFAYLVER</sequence>